<dbReference type="EMBL" id="CAJVCH010023895">
    <property type="protein sequence ID" value="CAG7695739.1"/>
    <property type="molecule type" value="Genomic_DNA"/>
</dbReference>
<evidence type="ECO:0000313" key="2">
    <source>
        <dbReference type="EMBL" id="CAG7695739.1"/>
    </source>
</evidence>
<reference evidence="2" key="1">
    <citation type="submission" date="2021-06" db="EMBL/GenBank/DDBJ databases">
        <authorList>
            <person name="Hodson N. C."/>
            <person name="Mongue J. A."/>
            <person name="Jaron S. K."/>
        </authorList>
    </citation>
    <scope>NUCLEOTIDE SEQUENCE</scope>
</reference>
<comment type="caution">
    <text evidence="2">The sequence shown here is derived from an EMBL/GenBank/DDBJ whole genome shotgun (WGS) entry which is preliminary data.</text>
</comment>
<evidence type="ECO:0000256" key="1">
    <source>
        <dbReference type="SAM" id="Phobius"/>
    </source>
</evidence>
<accession>A0A8J2J7P3</accession>
<protein>
    <submittedName>
        <fullName evidence="2">Uncharacterized protein</fullName>
    </submittedName>
</protein>
<feature type="non-terminal residue" evidence="2">
    <location>
        <position position="1"/>
    </location>
</feature>
<sequence length="57" mass="6368">TSVLPGSVATFRTGHDSRWRTDDTLSILAFHVTIPGVMKIVLCDIIFAHILQHQVRP</sequence>
<keyword evidence="1" id="KW-0812">Transmembrane</keyword>
<evidence type="ECO:0000313" key="3">
    <source>
        <dbReference type="Proteomes" id="UP000708208"/>
    </source>
</evidence>
<gene>
    <name evidence="2" type="ORF">AFUS01_LOCUS3891</name>
</gene>
<name>A0A8J2J7P3_9HEXA</name>
<organism evidence="2 3">
    <name type="scientific">Allacma fusca</name>
    <dbReference type="NCBI Taxonomy" id="39272"/>
    <lineage>
        <taxon>Eukaryota</taxon>
        <taxon>Metazoa</taxon>
        <taxon>Ecdysozoa</taxon>
        <taxon>Arthropoda</taxon>
        <taxon>Hexapoda</taxon>
        <taxon>Collembola</taxon>
        <taxon>Symphypleona</taxon>
        <taxon>Sminthuridae</taxon>
        <taxon>Allacma</taxon>
    </lineage>
</organism>
<dbReference type="Proteomes" id="UP000708208">
    <property type="component" value="Unassembled WGS sequence"/>
</dbReference>
<keyword evidence="1" id="KW-0472">Membrane</keyword>
<keyword evidence="1" id="KW-1133">Transmembrane helix</keyword>
<dbReference type="AlphaFoldDB" id="A0A8J2J7P3"/>
<keyword evidence="3" id="KW-1185">Reference proteome</keyword>
<feature type="transmembrane region" description="Helical" evidence="1">
    <location>
        <begin position="27"/>
        <end position="51"/>
    </location>
</feature>
<proteinExistence type="predicted"/>